<evidence type="ECO:0000256" key="1">
    <source>
        <dbReference type="SAM" id="MobiDB-lite"/>
    </source>
</evidence>
<feature type="compositionally biased region" description="Polar residues" evidence="1">
    <location>
        <begin position="10"/>
        <end position="25"/>
    </location>
</feature>
<organism evidence="2 3">
    <name type="scientific">Solanum bulbocastanum</name>
    <name type="common">Wild potato</name>
    <dbReference type="NCBI Taxonomy" id="147425"/>
    <lineage>
        <taxon>Eukaryota</taxon>
        <taxon>Viridiplantae</taxon>
        <taxon>Streptophyta</taxon>
        <taxon>Embryophyta</taxon>
        <taxon>Tracheophyta</taxon>
        <taxon>Spermatophyta</taxon>
        <taxon>Magnoliopsida</taxon>
        <taxon>eudicotyledons</taxon>
        <taxon>Gunneridae</taxon>
        <taxon>Pentapetalae</taxon>
        <taxon>asterids</taxon>
        <taxon>lamiids</taxon>
        <taxon>Solanales</taxon>
        <taxon>Solanaceae</taxon>
        <taxon>Solanoideae</taxon>
        <taxon>Solaneae</taxon>
        <taxon>Solanum</taxon>
    </lineage>
</organism>
<evidence type="ECO:0000313" key="3">
    <source>
        <dbReference type="Proteomes" id="UP001371456"/>
    </source>
</evidence>
<gene>
    <name evidence="2" type="ORF">RDI58_013221</name>
</gene>
<sequence>MTDLLGIENGTPTEDNPETLGTKNDTSNDEHIARLEQQIADLQGEVERIRNFGKLPVSNTPPQEPRITAPMPPHFPSLESPVPNLFPPQNTQPISTPVMNSHPINPTPTNQAHVNPSMSIHLSCSKTHLAKCIPILNILPCHSLKSLSTHNLSPQFPATKSLQIKFPSIHNIQPNFPHIKVFKTKFLQTYHMPHQLPLLTILHQFKIT</sequence>
<reference evidence="2 3" key="1">
    <citation type="submission" date="2024-02" db="EMBL/GenBank/DDBJ databases">
        <title>de novo genome assembly of Solanum bulbocastanum strain 11H21.</title>
        <authorList>
            <person name="Hosaka A.J."/>
        </authorList>
    </citation>
    <scope>NUCLEOTIDE SEQUENCE [LARGE SCALE GENOMIC DNA]</scope>
    <source>
        <tissue evidence="2">Young leaves</tissue>
    </source>
</reference>
<dbReference type="Proteomes" id="UP001371456">
    <property type="component" value="Unassembled WGS sequence"/>
</dbReference>
<protein>
    <submittedName>
        <fullName evidence="2">Uncharacterized protein</fullName>
    </submittedName>
</protein>
<feature type="region of interest" description="Disordered" evidence="1">
    <location>
        <begin position="1"/>
        <end position="30"/>
    </location>
</feature>
<comment type="caution">
    <text evidence="2">The sequence shown here is derived from an EMBL/GenBank/DDBJ whole genome shotgun (WGS) entry which is preliminary data.</text>
</comment>
<evidence type="ECO:0000313" key="2">
    <source>
        <dbReference type="EMBL" id="KAK6789422.1"/>
    </source>
</evidence>
<dbReference type="AlphaFoldDB" id="A0AAN8TQA5"/>
<dbReference type="EMBL" id="JBANQN010000005">
    <property type="protein sequence ID" value="KAK6789422.1"/>
    <property type="molecule type" value="Genomic_DNA"/>
</dbReference>
<keyword evidence="3" id="KW-1185">Reference proteome</keyword>
<proteinExistence type="predicted"/>
<name>A0AAN8TQA5_SOLBU</name>
<accession>A0AAN8TQA5</accession>